<feature type="transmembrane region" description="Helical" evidence="7">
    <location>
        <begin position="124"/>
        <end position="146"/>
    </location>
</feature>
<keyword evidence="10" id="KW-1185">Reference proteome</keyword>
<evidence type="ECO:0000313" key="9">
    <source>
        <dbReference type="EMBL" id="OZM71175.1"/>
    </source>
</evidence>
<reference evidence="9 10" key="1">
    <citation type="submission" date="2017-07" db="EMBL/GenBank/DDBJ databases">
        <title>Amycolatopsis antarcticus sp. nov., isolated from the surface of an Antarcticus brown macroalga.</title>
        <authorList>
            <person name="Wang J."/>
            <person name="Leiva S."/>
            <person name="Huang J."/>
            <person name="Huang Y."/>
        </authorList>
    </citation>
    <scope>NUCLEOTIDE SEQUENCE [LARGE SCALE GENOMIC DNA]</scope>
    <source>
        <strain evidence="9 10">AU-G6</strain>
    </source>
</reference>
<comment type="similarity">
    <text evidence="2 7">Belongs to the TVP38/TMEM64 family.</text>
</comment>
<keyword evidence="5 7" id="KW-1133">Transmembrane helix</keyword>
<dbReference type="OrthoDB" id="5242213at2"/>
<dbReference type="PANTHER" id="PTHR12677">
    <property type="entry name" value="GOLGI APPARATUS MEMBRANE PROTEIN TVP38-RELATED"/>
    <property type="match status" value="1"/>
</dbReference>
<evidence type="ECO:0000256" key="4">
    <source>
        <dbReference type="ARBA" id="ARBA00022692"/>
    </source>
</evidence>
<proteinExistence type="inferred from homology"/>
<feature type="transmembrane region" description="Helical" evidence="7">
    <location>
        <begin position="185"/>
        <end position="205"/>
    </location>
</feature>
<sequence>MRRRTKLIAATVLLAAFAVAAILLPVPAPAELRAWADDAGAVTPLVFLAAYTLLTVLPIPRTVFSLAAGLLLGEALGIVVAMTATTISAGLGFALARGLGREPLSRLLHRGAVRTVNERLSDGGVLAVTSLRLIPVIPFAPLSYCCGLADLRVPAYLAGTALGSLPGTAAVVLAGDALTGTTPPALLLCYGLFALLGGAGLVRVLRRAPASAGADAAVSGAKPAPGTIG</sequence>
<organism evidence="9 10">
    <name type="scientific">Amycolatopsis antarctica</name>
    <dbReference type="NCBI Taxonomy" id="1854586"/>
    <lineage>
        <taxon>Bacteria</taxon>
        <taxon>Bacillati</taxon>
        <taxon>Actinomycetota</taxon>
        <taxon>Actinomycetes</taxon>
        <taxon>Pseudonocardiales</taxon>
        <taxon>Pseudonocardiaceae</taxon>
        <taxon>Amycolatopsis</taxon>
    </lineage>
</organism>
<dbReference type="FunCoup" id="A0A263D1F9">
    <property type="interactions" value="60"/>
</dbReference>
<name>A0A263D1F9_9PSEU</name>
<evidence type="ECO:0000256" key="5">
    <source>
        <dbReference type="ARBA" id="ARBA00022989"/>
    </source>
</evidence>
<dbReference type="PANTHER" id="PTHR12677:SF59">
    <property type="entry name" value="GOLGI APPARATUS MEMBRANE PROTEIN TVP38-RELATED"/>
    <property type="match status" value="1"/>
</dbReference>
<dbReference type="Pfam" id="PF09335">
    <property type="entry name" value="VTT_dom"/>
    <property type="match status" value="1"/>
</dbReference>
<protein>
    <recommendedName>
        <fullName evidence="7">TVP38/TMEM64 family membrane protein</fullName>
    </recommendedName>
</protein>
<evidence type="ECO:0000313" key="10">
    <source>
        <dbReference type="Proteomes" id="UP000242444"/>
    </source>
</evidence>
<dbReference type="EMBL" id="NKYE01000015">
    <property type="protein sequence ID" value="OZM71175.1"/>
    <property type="molecule type" value="Genomic_DNA"/>
</dbReference>
<dbReference type="GO" id="GO:0005886">
    <property type="term" value="C:plasma membrane"/>
    <property type="evidence" value="ECO:0007669"/>
    <property type="project" value="UniProtKB-SubCell"/>
</dbReference>
<accession>A0A263D1F9</accession>
<gene>
    <name evidence="9" type="ORF">CFN78_21535</name>
</gene>
<comment type="subcellular location">
    <subcellularLocation>
        <location evidence="1 7">Cell membrane</location>
        <topology evidence="1 7">Multi-pass membrane protein</topology>
    </subcellularLocation>
</comment>
<evidence type="ECO:0000256" key="6">
    <source>
        <dbReference type="ARBA" id="ARBA00023136"/>
    </source>
</evidence>
<feature type="transmembrane region" description="Helical" evidence="7">
    <location>
        <begin position="71"/>
        <end position="96"/>
    </location>
</feature>
<dbReference type="AlphaFoldDB" id="A0A263D1F9"/>
<feature type="domain" description="VTT" evidence="8">
    <location>
        <begin position="59"/>
        <end position="176"/>
    </location>
</feature>
<feature type="transmembrane region" description="Helical" evidence="7">
    <location>
        <begin position="153"/>
        <end position="173"/>
    </location>
</feature>
<evidence type="ECO:0000259" key="8">
    <source>
        <dbReference type="Pfam" id="PF09335"/>
    </source>
</evidence>
<dbReference type="Proteomes" id="UP000242444">
    <property type="component" value="Unassembled WGS sequence"/>
</dbReference>
<evidence type="ECO:0000256" key="2">
    <source>
        <dbReference type="ARBA" id="ARBA00008640"/>
    </source>
</evidence>
<dbReference type="InterPro" id="IPR032816">
    <property type="entry name" value="VTT_dom"/>
</dbReference>
<evidence type="ECO:0000256" key="1">
    <source>
        <dbReference type="ARBA" id="ARBA00004651"/>
    </source>
</evidence>
<evidence type="ECO:0000256" key="7">
    <source>
        <dbReference type="RuleBase" id="RU366058"/>
    </source>
</evidence>
<comment type="caution">
    <text evidence="9">The sequence shown here is derived from an EMBL/GenBank/DDBJ whole genome shotgun (WGS) entry which is preliminary data.</text>
</comment>
<keyword evidence="3 7" id="KW-1003">Cell membrane</keyword>
<evidence type="ECO:0000256" key="3">
    <source>
        <dbReference type="ARBA" id="ARBA00022475"/>
    </source>
</evidence>
<keyword evidence="4 7" id="KW-0812">Transmembrane</keyword>
<keyword evidence="6 7" id="KW-0472">Membrane</keyword>
<feature type="transmembrane region" description="Helical" evidence="7">
    <location>
        <begin position="40"/>
        <end position="59"/>
    </location>
</feature>
<dbReference type="InParanoid" id="A0A263D1F9"/>
<dbReference type="InterPro" id="IPR015414">
    <property type="entry name" value="TMEM64"/>
</dbReference>